<dbReference type="PRINTS" id="PR00625">
    <property type="entry name" value="JDOMAIN"/>
</dbReference>
<dbReference type="PROSITE" id="PS50076">
    <property type="entry name" value="DNAJ_2"/>
    <property type="match status" value="1"/>
</dbReference>
<evidence type="ECO:0000256" key="1">
    <source>
        <dbReference type="SAM" id="Phobius"/>
    </source>
</evidence>
<evidence type="ECO:0000259" key="2">
    <source>
        <dbReference type="PROSITE" id="PS50076"/>
    </source>
</evidence>
<feature type="domain" description="J" evidence="2">
    <location>
        <begin position="36"/>
        <end position="104"/>
    </location>
</feature>
<evidence type="ECO:0000313" key="5">
    <source>
        <dbReference type="WBParaSite" id="nOo.2.0.1.t01840-RA"/>
    </source>
</evidence>
<dbReference type="CDD" id="cd06257">
    <property type="entry name" value="DnaJ"/>
    <property type="match status" value="1"/>
</dbReference>
<dbReference type="Gene3D" id="1.10.287.110">
    <property type="entry name" value="DnaJ domain"/>
    <property type="match status" value="1"/>
</dbReference>
<evidence type="ECO:0000313" key="3">
    <source>
        <dbReference type="EMBL" id="VDK65042.1"/>
    </source>
</evidence>
<keyword evidence="1" id="KW-1133">Transmembrane helix</keyword>
<protein>
    <submittedName>
        <fullName evidence="5">J domain-containing protein</fullName>
    </submittedName>
</protein>
<dbReference type="PANTHER" id="PTHR44825">
    <property type="match status" value="1"/>
</dbReference>
<accession>A0A182E1K1</accession>
<feature type="transmembrane region" description="Helical" evidence="1">
    <location>
        <begin position="169"/>
        <end position="188"/>
    </location>
</feature>
<dbReference type="Pfam" id="PF00226">
    <property type="entry name" value="DnaJ"/>
    <property type="match status" value="1"/>
</dbReference>
<dbReference type="OrthoDB" id="376357at2759"/>
<dbReference type="Proteomes" id="UP000271087">
    <property type="component" value="Unassembled WGS sequence"/>
</dbReference>
<keyword evidence="4" id="KW-1185">Reference proteome</keyword>
<proteinExistence type="predicted"/>
<dbReference type="SUPFAM" id="SSF46565">
    <property type="entry name" value="Chaperone J-domain"/>
    <property type="match status" value="1"/>
</dbReference>
<name>A0A182E1K1_ONCOC</name>
<dbReference type="InterPro" id="IPR052763">
    <property type="entry name" value="DnaJ_C4"/>
</dbReference>
<sequence>MCMPRLDGVVMPSVRRPLYYSSHLWLSTHQNISTKNYYDILGVKRDASIAEIKTAFYKLSKKYHPDAISKSRDVSMQATIYLEIKDAYEVLKDKKKRQDYDSGLTNTFTFHPTYGKYSEATGQSSKKYDSSNFYARTPQYDNEKWYEWYQKRRRSQMEVHWDRKNTEDYWLRTIFIFFVASFIFSMIVRMRTEHLRRKEWIVYTARKNSTQENENKILKRYPEIVQKENNMAAVEGKEEIAES</sequence>
<dbReference type="PANTHER" id="PTHR44825:SF1">
    <property type="entry name" value="DNAJ HOMOLOG SUBFAMILY C MEMBER 4"/>
    <property type="match status" value="1"/>
</dbReference>
<keyword evidence="1" id="KW-0812">Transmembrane</keyword>
<reference evidence="5" key="1">
    <citation type="submission" date="2016-06" db="UniProtKB">
        <authorList>
            <consortium name="WormBaseParasite"/>
        </authorList>
    </citation>
    <scope>IDENTIFICATION</scope>
</reference>
<reference evidence="3 4" key="2">
    <citation type="submission" date="2018-08" db="EMBL/GenBank/DDBJ databases">
        <authorList>
            <person name="Laetsch R D."/>
            <person name="Stevens L."/>
            <person name="Kumar S."/>
            <person name="Blaxter L. M."/>
        </authorList>
    </citation>
    <scope>NUCLEOTIDE SEQUENCE [LARGE SCALE GENOMIC DNA]</scope>
</reference>
<dbReference type="WBParaSite" id="nOo.2.0.1.t01840-RA">
    <property type="protein sequence ID" value="nOo.2.0.1.t01840-RA"/>
    <property type="gene ID" value="nOo.2.0.1.g01840"/>
</dbReference>
<dbReference type="AlphaFoldDB" id="A0A182E1K1"/>
<gene>
    <name evidence="3" type="ORF">NOO_LOCUS1840</name>
</gene>
<dbReference type="InterPro" id="IPR036869">
    <property type="entry name" value="J_dom_sf"/>
</dbReference>
<dbReference type="STRING" id="42157.A0A182E1K1"/>
<dbReference type="SMART" id="SM00271">
    <property type="entry name" value="DnaJ"/>
    <property type="match status" value="1"/>
</dbReference>
<evidence type="ECO:0000313" key="4">
    <source>
        <dbReference type="Proteomes" id="UP000271087"/>
    </source>
</evidence>
<organism evidence="5">
    <name type="scientific">Onchocerca ochengi</name>
    <name type="common">Filarial nematode worm</name>
    <dbReference type="NCBI Taxonomy" id="42157"/>
    <lineage>
        <taxon>Eukaryota</taxon>
        <taxon>Metazoa</taxon>
        <taxon>Ecdysozoa</taxon>
        <taxon>Nematoda</taxon>
        <taxon>Chromadorea</taxon>
        <taxon>Rhabditida</taxon>
        <taxon>Spirurina</taxon>
        <taxon>Spiruromorpha</taxon>
        <taxon>Filarioidea</taxon>
        <taxon>Onchocercidae</taxon>
        <taxon>Onchocerca</taxon>
    </lineage>
</organism>
<keyword evidence="1" id="KW-0472">Membrane</keyword>
<dbReference type="EMBL" id="UYRW01000255">
    <property type="protein sequence ID" value="VDK65042.1"/>
    <property type="molecule type" value="Genomic_DNA"/>
</dbReference>
<dbReference type="InterPro" id="IPR001623">
    <property type="entry name" value="DnaJ_domain"/>
</dbReference>